<evidence type="ECO:0000313" key="4">
    <source>
        <dbReference type="Proteomes" id="UP000183832"/>
    </source>
</evidence>
<accession>A0A1J1IPH9</accession>
<dbReference type="EMBL" id="CVRI01000057">
    <property type="protein sequence ID" value="CRL02149.1"/>
    <property type="molecule type" value="Genomic_DNA"/>
</dbReference>
<keyword evidence="2" id="KW-0732">Signal</keyword>
<feature type="chain" id="PRO_5012837044" evidence="2">
    <location>
        <begin position="23"/>
        <end position="115"/>
    </location>
</feature>
<reference evidence="3 4" key="1">
    <citation type="submission" date="2015-04" db="EMBL/GenBank/DDBJ databases">
        <authorList>
            <person name="Syromyatnikov M.Y."/>
            <person name="Popov V.N."/>
        </authorList>
    </citation>
    <scope>NUCLEOTIDE SEQUENCE [LARGE SCALE GENOMIC DNA]</scope>
</reference>
<feature type="region of interest" description="Disordered" evidence="1">
    <location>
        <begin position="95"/>
        <end position="115"/>
    </location>
</feature>
<evidence type="ECO:0000256" key="2">
    <source>
        <dbReference type="SAM" id="SignalP"/>
    </source>
</evidence>
<gene>
    <name evidence="3" type="ORF">CLUMA_CG015383</name>
</gene>
<protein>
    <submittedName>
        <fullName evidence="3">CLUMA_CG015383, isoform A</fullName>
    </submittedName>
</protein>
<sequence length="115" mass="13132">MNFCNMMMITFYLYAFMNICSSVKRKKPHPIADKIERITTGKRENQKYSPVRPPLPSSRSPLFDSLLSIPIQTLRAVNDLVQSIAGNLQTAGNLRRPIQVPKQKLSKTKQGSRRK</sequence>
<name>A0A1J1IPH9_9DIPT</name>
<dbReference type="Proteomes" id="UP000183832">
    <property type="component" value="Unassembled WGS sequence"/>
</dbReference>
<proteinExistence type="predicted"/>
<dbReference type="AlphaFoldDB" id="A0A1J1IPH9"/>
<feature type="compositionally biased region" description="Basic residues" evidence="1">
    <location>
        <begin position="104"/>
        <end position="115"/>
    </location>
</feature>
<dbReference type="OrthoDB" id="6621265at2759"/>
<evidence type="ECO:0000256" key="1">
    <source>
        <dbReference type="SAM" id="MobiDB-lite"/>
    </source>
</evidence>
<keyword evidence="4" id="KW-1185">Reference proteome</keyword>
<evidence type="ECO:0000313" key="3">
    <source>
        <dbReference type="EMBL" id="CRL02149.1"/>
    </source>
</evidence>
<organism evidence="3 4">
    <name type="scientific">Clunio marinus</name>
    <dbReference type="NCBI Taxonomy" id="568069"/>
    <lineage>
        <taxon>Eukaryota</taxon>
        <taxon>Metazoa</taxon>
        <taxon>Ecdysozoa</taxon>
        <taxon>Arthropoda</taxon>
        <taxon>Hexapoda</taxon>
        <taxon>Insecta</taxon>
        <taxon>Pterygota</taxon>
        <taxon>Neoptera</taxon>
        <taxon>Endopterygota</taxon>
        <taxon>Diptera</taxon>
        <taxon>Nematocera</taxon>
        <taxon>Chironomoidea</taxon>
        <taxon>Chironomidae</taxon>
        <taxon>Clunio</taxon>
    </lineage>
</organism>
<feature type="signal peptide" evidence="2">
    <location>
        <begin position="1"/>
        <end position="22"/>
    </location>
</feature>